<sequence>MFFSLFDEYRAERNRTLAHSSDQDLSVTDVTGNGVEVDVATNLLNCRIRLSQLWTQEIYRHPMMWNRWRMRCCAQPSGAAARGPYQPESGGEPPLSEVRLTVSDRPHGSVPPSQPLSGVVRPVRR</sequence>
<proteinExistence type="predicted"/>
<dbReference type="Proteomes" id="UP001501563">
    <property type="component" value="Unassembled WGS sequence"/>
</dbReference>
<protein>
    <submittedName>
        <fullName evidence="2">Uncharacterized protein</fullName>
    </submittedName>
</protein>
<evidence type="ECO:0000256" key="1">
    <source>
        <dbReference type="SAM" id="MobiDB-lite"/>
    </source>
</evidence>
<organism evidence="2 3">
    <name type="scientific">Streptomyces lannensis</name>
    <dbReference type="NCBI Taxonomy" id="766498"/>
    <lineage>
        <taxon>Bacteria</taxon>
        <taxon>Bacillati</taxon>
        <taxon>Actinomycetota</taxon>
        <taxon>Actinomycetes</taxon>
        <taxon>Kitasatosporales</taxon>
        <taxon>Streptomycetaceae</taxon>
        <taxon>Streptomyces</taxon>
    </lineage>
</organism>
<comment type="caution">
    <text evidence="2">The sequence shown here is derived from an EMBL/GenBank/DDBJ whole genome shotgun (WGS) entry which is preliminary data.</text>
</comment>
<evidence type="ECO:0000313" key="2">
    <source>
        <dbReference type="EMBL" id="GAA3855265.1"/>
    </source>
</evidence>
<keyword evidence="3" id="KW-1185">Reference proteome</keyword>
<accession>A0ABP7JUD7</accession>
<dbReference type="EMBL" id="BAAAZA010000004">
    <property type="protein sequence ID" value="GAA3855265.1"/>
    <property type="molecule type" value="Genomic_DNA"/>
</dbReference>
<reference evidence="3" key="1">
    <citation type="journal article" date="2019" name="Int. J. Syst. Evol. Microbiol.">
        <title>The Global Catalogue of Microorganisms (GCM) 10K type strain sequencing project: providing services to taxonomists for standard genome sequencing and annotation.</title>
        <authorList>
            <consortium name="The Broad Institute Genomics Platform"/>
            <consortium name="The Broad Institute Genome Sequencing Center for Infectious Disease"/>
            <person name="Wu L."/>
            <person name="Ma J."/>
        </authorList>
    </citation>
    <scope>NUCLEOTIDE SEQUENCE [LARGE SCALE GENOMIC DNA]</scope>
    <source>
        <strain evidence="3">JCM 16578</strain>
    </source>
</reference>
<feature type="region of interest" description="Disordered" evidence="1">
    <location>
        <begin position="77"/>
        <end position="125"/>
    </location>
</feature>
<evidence type="ECO:0000313" key="3">
    <source>
        <dbReference type="Proteomes" id="UP001501563"/>
    </source>
</evidence>
<gene>
    <name evidence="2" type="ORF">GCM10022207_18290</name>
</gene>
<name>A0ABP7JUD7_9ACTN</name>